<organism evidence="2 3">
    <name type="scientific">Fibrella forsythiae</name>
    <dbReference type="NCBI Taxonomy" id="2817061"/>
    <lineage>
        <taxon>Bacteria</taxon>
        <taxon>Pseudomonadati</taxon>
        <taxon>Bacteroidota</taxon>
        <taxon>Cytophagia</taxon>
        <taxon>Cytophagales</taxon>
        <taxon>Spirosomataceae</taxon>
        <taxon>Fibrella</taxon>
    </lineage>
</organism>
<accession>A0ABS3JRR4</accession>
<feature type="domain" description="PhnB-like" evidence="1">
    <location>
        <begin position="2"/>
        <end position="116"/>
    </location>
</feature>
<evidence type="ECO:0000259" key="1">
    <source>
        <dbReference type="Pfam" id="PF06983"/>
    </source>
</evidence>
<dbReference type="EMBL" id="JAFMYW010000012">
    <property type="protein sequence ID" value="MBO0952691.1"/>
    <property type="molecule type" value="Genomic_DNA"/>
</dbReference>
<gene>
    <name evidence="2" type="ORF">J2I46_29195</name>
</gene>
<evidence type="ECO:0000313" key="3">
    <source>
        <dbReference type="Proteomes" id="UP000664628"/>
    </source>
</evidence>
<comment type="caution">
    <text evidence="2">The sequence shown here is derived from an EMBL/GenBank/DDBJ whole genome shotgun (WGS) entry which is preliminary data.</text>
</comment>
<dbReference type="RefSeq" id="WP_207332637.1">
    <property type="nucleotide sequence ID" value="NZ_JAFMYW010000012.1"/>
</dbReference>
<name>A0ABS3JRR4_9BACT</name>
<dbReference type="PANTHER" id="PTHR33990">
    <property type="entry name" value="PROTEIN YJDN-RELATED"/>
    <property type="match status" value="1"/>
</dbReference>
<dbReference type="Gene3D" id="3.10.180.10">
    <property type="entry name" value="2,3-Dihydroxybiphenyl 1,2-Dioxygenase, domain 1"/>
    <property type="match status" value="1"/>
</dbReference>
<dbReference type="PIRSF" id="PIRSF021700">
    <property type="entry name" value="3_dmu_93_MTrfase"/>
    <property type="match status" value="1"/>
</dbReference>
<protein>
    <submittedName>
        <fullName evidence="2">VOC family protein</fullName>
    </submittedName>
</protein>
<dbReference type="InterPro" id="IPR009725">
    <property type="entry name" value="3_dmu_93_MTrfase"/>
</dbReference>
<dbReference type="InterPro" id="IPR028973">
    <property type="entry name" value="PhnB-like"/>
</dbReference>
<dbReference type="SUPFAM" id="SSF54593">
    <property type="entry name" value="Glyoxalase/Bleomycin resistance protein/Dihydroxybiphenyl dioxygenase"/>
    <property type="match status" value="1"/>
</dbReference>
<dbReference type="InterPro" id="IPR029068">
    <property type="entry name" value="Glyas_Bleomycin-R_OHBP_Dase"/>
</dbReference>
<sequence length="153" mass="16526">MQKITTFLTFNNQAEEAATLYTSVFKNSAITHVSRSGDAGPGQPGSAMSVVFQLDGQPFYALNGGPSFSFTNGISLFISCETQEEIDHFWEKLSDGGEKGQCGWLKDRFGVSWQVVPSALGSLLSHKDPAKAKRAMAAMLNMTKLDIAALEQA</sequence>
<proteinExistence type="predicted"/>
<dbReference type="Pfam" id="PF06983">
    <property type="entry name" value="3-dmu-9_3-mt"/>
    <property type="match status" value="1"/>
</dbReference>
<dbReference type="Proteomes" id="UP000664628">
    <property type="component" value="Unassembled WGS sequence"/>
</dbReference>
<keyword evidence="3" id="KW-1185">Reference proteome</keyword>
<dbReference type="CDD" id="cd06588">
    <property type="entry name" value="PhnB_like"/>
    <property type="match status" value="1"/>
</dbReference>
<reference evidence="2 3" key="1">
    <citation type="submission" date="2021-03" db="EMBL/GenBank/DDBJ databases">
        <title>Fibrella sp. HMF5405 genome sequencing and assembly.</title>
        <authorList>
            <person name="Kang H."/>
            <person name="Kim H."/>
            <person name="Bae S."/>
            <person name="Joh K."/>
        </authorList>
    </citation>
    <scope>NUCLEOTIDE SEQUENCE [LARGE SCALE GENOMIC DNA]</scope>
    <source>
        <strain evidence="2 3">HMF5405</strain>
    </source>
</reference>
<evidence type="ECO:0000313" key="2">
    <source>
        <dbReference type="EMBL" id="MBO0952691.1"/>
    </source>
</evidence>